<dbReference type="GO" id="GO:0003729">
    <property type="term" value="F:mRNA binding"/>
    <property type="evidence" value="ECO:0007669"/>
    <property type="project" value="UniProtKB-ARBA"/>
</dbReference>
<dbReference type="Pfam" id="PF01535">
    <property type="entry name" value="PPR"/>
    <property type="match status" value="4"/>
</dbReference>
<dbReference type="PROSITE" id="PS51375">
    <property type="entry name" value="PPR"/>
    <property type="match status" value="8"/>
</dbReference>
<feature type="domain" description="DYW" evidence="5">
    <location>
        <begin position="837"/>
        <end position="929"/>
    </location>
</feature>
<dbReference type="InterPro" id="IPR011990">
    <property type="entry name" value="TPR-like_helical_dom_sf"/>
</dbReference>
<evidence type="ECO:0000313" key="6">
    <source>
        <dbReference type="EMBL" id="CAK7348740.1"/>
    </source>
</evidence>
<dbReference type="AlphaFoldDB" id="A0AAV1SDZ5"/>
<dbReference type="Pfam" id="PF14432">
    <property type="entry name" value="DYW_deaminase"/>
    <property type="match status" value="1"/>
</dbReference>
<comment type="caution">
    <text evidence="6">The sequence shown here is derived from an EMBL/GenBank/DDBJ whole genome shotgun (WGS) entry which is preliminary data.</text>
</comment>
<evidence type="ECO:0000313" key="7">
    <source>
        <dbReference type="Proteomes" id="UP001314170"/>
    </source>
</evidence>
<dbReference type="Pfam" id="PF20431">
    <property type="entry name" value="E_motif"/>
    <property type="match status" value="1"/>
</dbReference>
<dbReference type="FunFam" id="1.25.40.10:FF:000393">
    <property type="entry name" value="Pentatricopeptide repeat-containing protein At1g20230"/>
    <property type="match status" value="1"/>
</dbReference>
<feature type="repeat" description="PPR" evidence="3">
    <location>
        <begin position="487"/>
        <end position="521"/>
    </location>
</feature>
<evidence type="ECO:0000256" key="2">
    <source>
        <dbReference type="ARBA" id="ARBA00022737"/>
    </source>
</evidence>
<feature type="repeat" description="PPR" evidence="3">
    <location>
        <begin position="622"/>
        <end position="656"/>
    </location>
</feature>
<dbReference type="PANTHER" id="PTHR47926:SF539">
    <property type="entry name" value="DYW DOMAIN-CONTAINING PROTEIN"/>
    <property type="match status" value="1"/>
</dbReference>
<reference evidence="6 7" key="1">
    <citation type="submission" date="2024-01" db="EMBL/GenBank/DDBJ databases">
        <authorList>
            <person name="Waweru B."/>
        </authorList>
    </citation>
    <scope>NUCLEOTIDE SEQUENCE [LARGE SCALE GENOMIC DNA]</scope>
</reference>
<gene>
    <name evidence="6" type="ORF">DCAF_LOCUS21446</name>
</gene>
<dbReference type="Pfam" id="PF13041">
    <property type="entry name" value="PPR_2"/>
    <property type="match status" value="4"/>
</dbReference>
<organism evidence="6 7">
    <name type="scientific">Dovyalis caffra</name>
    <dbReference type="NCBI Taxonomy" id="77055"/>
    <lineage>
        <taxon>Eukaryota</taxon>
        <taxon>Viridiplantae</taxon>
        <taxon>Streptophyta</taxon>
        <taxon>Embryophyta</taxon>
        <taxon>Tracheophyta</taxon>
        <taxon>Spermatophyta</taxon>
        <taxon>Magnoliopsida</taxon>
        <taxon>eudicotyledons</taxon>
        <taxon>Gunneridae</taxon>
        <taxon>Pentapetalae</taxon>
        <taxon>rosids</taxon>
        <taxon>fabids</taxon>
        <taxon>Malpighiales</taxon>
        <taxon>Salicaceae</taxon>
        <taxon>Flacourtieae</taxon>
        <taxon>Dovyalis</taxon>
    </lineage>
</organism>
<feature type="repeat" description="PPR" evidence="3">
    <location>
        <begin position="452"/>
        <end position="486"/>
    </location>
</feature>
<feature type="repeat" description="PPR" evidence="3">
    <location>
        <begin position="316"/>
        <end position="350"/>
    </location>
</feature>
<dbReference type="NCBIfam" id="TIGR00756">
    <property type="entry name" value="PPR"/>
    <property type="match status" value="8"/>
</dbReference>
<feature type="repeat" description="PPR" evidence="3">
    <location>
        <begin position="657"/>
        <end position="691"/>
    </location>
</feature>
<dbReference type="InterPro" id="IPR032867">
    <property type="entry name" value="DYW_dom"/>
</dbReference>
<evidence type="ECO:0000256" key="3">
    <source>
        <dbReference type="PROSITE-ProRule" id="PRU00708"/>
    </source>
</evidence>
<dbReference type="FunFam" id="1.25.40.10:FF:000090">
    <property type="entry name" value="Pentatricopeptide repeat-containing protein, chloroplastic"/>
    <property type="match status" value="1"/>
</dbReference>
<dbReference type="PANTHER" id="PTHR47926">
    <property type="entry name" value="PENTATRICOPEPTIDE REPEAT-CONTAINING PROTEIN"/>
    <property type="match status" value="1"/>
</dbReference>
<dbReference type="InterPro" id="IPR002885">
    <property type="entry name" value="PPR_rpt"/>
</dbReference>
<evidence type="ECO:0000256" key="4">
    <source>
        <dbReference type="SAM" id="MobiDB-lite"/>
    </source>
</evidence>
<feature type="repeat" description="PPR" evidence="3">
    <location>
        <begin position="351"/>
        <end position="385"/>
    </location>
</feature>
<sequence length="929" mass="104469">MDRLAPFYHSPPLLQNHKPKPIRTHSPPSLSLPFTTTLSLETTLTPVPNPSSLNDFTADIKTLDLVKAIHAQVIKKGNEWNSDSMAKHLITSYLQLGDYKSAAMVFFVGFAKNYVMWNNFLEDFKGFGGDPIEVLEVFKELHCEGVMFDSRVISVVLKICAGVMDLWLGLEVHASLIKKGFELDVYVKCALMNFYGKCWGAEIANQVFHEATNLDDLLWNEAILVNLKNGRFVKALELLREMQFSAVKANATTVLKILQSCSKEGALNEGKQIHGYVLKLAMESNLSICNSLIIMYSRNGKIKLASRVFDSMKDHSLSSWNSIISSYTTLGYLRDAWNLFCKMERSGTKPDVITWNSILSGHALHSSYKEVIIILRRMQAAGFRPNPRSITSVLQAVVKLGLLNFGKEIHGYVIRNGLNYDVYVGTSLLDMYVKNECLNRSRAIFDNMKNRNIVAWNSLISGYSFKGHFDEAKRLLNRMKEEGIKPDLITWNSLVAGYSVCGHTKEALALIHDIKILGLTPNVVSWTALVSGCSQNGNYRESFDVFVQMQQEGIEPNSATISTLLRTCGGLSLLQKGKEIHCLSIRKGFIEDEYVATALIDTYSKSGDIESAHEVFKSAEKTLASWNCMIMGFAINGLGREAIALFDGMQGAGILPDAITFTALLSGCKNSGLVEEGWKCFDMMSNDNDIKPTIEHYSCMADLLGRAGYLDEAWDFIQTMPIEPDASVWGAMLGSCRIHGNIEFAEIAAKKLFKLEPYNSANYVLMMSLYAMSNRWEDLDCIKDLMDAKGIKPRQVWSWIQIDQRVHLFSAGGIPHQDEGEIYYELYQLVSELKKFGYVPDINCVYQKIDEVEKEKVLLSHTEKLAIAYGLIKTRSNAPIRVIKNTRICSDCHTAAKYISLVRSREIFLRDGVRFHHFKAGKCSCDDYW</sequence>
<keyword evidence="2" id="KW-0677">Repeat</keyword>
<feature type="repeat" description="PPR" evidence="3">
    <location>
        <begin position="522"/>
        <end position="556"/>
    </location>
</feature>
<dbReference type="Gene3D" id="1.25.40.10">
    <property type="entry name" value="Tetratricopeptide repeat domain"/>
    <property type="match status" value="6"/>
</dbReference>
<dbReference type="GO" id="GO:0008270">
    <property type="term" value="F:zinc ion binding"/>
    <property type="evidence" value="ECO:0007669"/>
    <property type="project" value="InterPro"/>
</dbReference>
<name>A0AAV1SDZ5_9ROSI</name>
<dbReference type="FunFam" id="1.25.40.10:FF:000073">
    <property type="entry name" value="Pentatricopeptide repeat-containing protein chloroplastic"/>
    <property type="match status" value="1"/>
</dbReference>
<dbReference type="FunFam" id="1.25.40.10:FF:000782">
    <property type="entry name" value="Pentatricopeptide repeat-containing protein"/>
    <property type="match status" value="1"/>
</dbReference>
<dbReference type="Proteomes" id="UP001314170">
    <property type="component" value="Unassembled WGS sequence"/>
</dbReference>
<evidence type="ECO:0000256" key="1">
    <source>
        <dbReference type="ARBA" id="ARBA00006643"/>
    </source>
</evidence>
<feature type="repeat" description="PPR" evidence="3">
    <location>
        <begin position="285"/>
        <end position="315"/>
    </location>
</feature>
<dbReference type="EMBL" id="CAWUPB010001173">
    <property type="protein sequence ID" value="CAK7348740.1"/>
    <property type="molecule type" value="Genomic_DNA"/>
</dbReference>
<dbReference type="InterPro" id="IPR046848">
    <property type="entry name" value="E_motif"/>
</dbReference>
<evidence type="ECO:0000259" key="5">
    <source>
        <dbReference type="Pfam" id="PF14432"/>
    </source>
</evidence>
<accession>A0AAV1SDZ5</accession>
<comment type="similarity">
    <text evidence="1">Belongs to the PPR family. PCMP-H subfamily.</text>
</comment>
<proteinExistence type="inferred from homology"/>
<dbReference type="InterPro" id="IPR046960">
    <property type="entry name" value="PPR_At4g14850-like_plant"/>
</dbReference>
<protein>
    <recommendedName>
        <fullName evidence="5">DYW domain-containing protein</fullName>
    </recommendedName>
</protein>
<keyword evidence="7" id="KW-1185">Reference proteome</keyword>
<dbReference type="GO" id="GO:0009451">
    <property type="term" value="P:RNA modification"/>
    <property type="evidence" value="ECO:0007669"/>
    <property type="project" value="InterPro"/>
</dbReference>
<feature type="region of interest" description="Disordered" evidence="4">
    <location>
        <begin position="1"/>
        <end position="26"/>
    </location>
</feature>